<dbReference type="RefSeq" id="WP_386737463.1">
    <property type="nucleotide sequence ID" value="NZ_JBHRXI010000044.1"/>
</dbReference>
<dbReference type="PANTHER" id="PTHR46268">
    <property type="entry name" value="STRESS RESPONSE PROTEIN NHAX"/>
    <property type="match status" value="1"/>
</dbReference>
<reference evidence="4" key="1">
    <citation type="journal article" date="2019" name="Int. J. Syst. Evol. Microbiol.">
        <title>The Global Catalogue of Microorganisms (GCM) 10K type strain sequencing project: providing services to taxonomists for standard genome sequencing and annotation.</title>
        <authorList>
            <consortium name="The Broad Institute Genomics Platform"/>
            <consortium name="The Broad Institute Genome Sequencing Center for Infectious Disease"/>
            <person name="Wu L."/>
            <person name="Ma J."/>
        </authorList>
    </citation>
    <scope>NUCLEOTIDE SEQUENCE [LARGE SCALE GENOMIC DNA]</scope>
    <source>
        <strain evidence="4">KCTC 42911</strain>
    </source>
</reference>
<comment type="caution">
    <text evidence="3">The sequence shown here is derived from an EMBL/GenBank/DDBJ whole genome shotgun (WGS) entry which is preliminary data.</text>
</comment>
<dbReference type="EMBL" id="JBHRXI010000044">
    <property type="protein sequence ID" value="MFC3616158.1"/>
    <property type="molecule type" value="Genomic_DNA"/>
</dbReference>
<dbReference type="InterPro" id="IPR014729">
    <property type="entry name" value="Rossmann-like_a/b/a_fold"/>
</dbReference>
<comment type="similarity">
    <text evidence="1">Belongs to the universal stress protein A family.</text>
</comment>
<evidence type="ECO:0000259" key="2">
    <source>
        <dbReference type="Pfam" id="PF00582"/>
    </source>
</evidence>
<dbReference type="Pfam" id="PF00582">
    <property type="entry name" value="Usp"/>
    <property type="match status" value="1"/>
</dbReference>
<dbReference type="Gene3D" id="3.40.50.620">
    <property type="entry name" value="HUPs"/>
    <property type="match status" value="1"/>
</dbReference>
<sequence length="136" mass="14825">MYSKILVTLALDHGLAPRLLGIARGLLARNGEIHALHVVEAAYGLAQATQSSEVAKQAFERAKSRMQEKLVGEARIKRTVVEGHVYRSILDFAREQGADCIVMGSHRPGLSDYFIGSTAARVVRHAACAVHVHREA</sequence>
<evidence type="ECO:0000256" key="1">
    <source>
        <dbReference type="ARBA" id="ARBA00008791"/>
    </source>
</evidence>
<name>A0ABV7TLU7_9RHOB</name>
<dbReference type="PANTHER" id="PTHR46268:SF6">
    <property type="entry name" value="UNIVERSAL STRESS PROTEIN UP12"/>
    <property type="match status" value="1"/>
</dbReference>
<organism evidence="3 4">
    <name type="scientific">Lutimaribacter marinistellae</name>
    <dbReference type="NCBI Taxonomy" id="1820329"/>
    <lineage>
        <taxon>Bacteria</taxon>
        <taxon>Pseudomonadati</taxon>
        <taxon>Pseudomonadota</taxon>
        <taxon>Alphaproteobacteria</taxon>
        <taxon>Rhodobacterales</taxon>
        <taxon>Roseobacteraceae</taxon>
        <taxon>Lutimaribacter</taxon>
    </lineage>
</organism>
<dbReference type="InterPro" id="IPR006016">
    <property type="entry name" value="UspA"/>
</dbReference>
<dbReference type="Proteomes" id="UP001595629">
    <property type="component" value="Unassembled WGS sequence"/>
</dbReference>
<dbReference type="SUPFAM" id="SSF52402">
    <property type="entry name" value="Adenine nucleotide alpha hydrolases-like"/>
    <property type="match status" value="1"/>
</dbReference>
<gene>
    <name evidence="3" type="ORF">ACFORG_20645</name>
</gene>
<feature type="domain" description="UspA" evidence="2">
    <location>
        <begin position="1"/>
        <end position="132"/>
    </location>
</feature>
<proteinExistence type="inferred from homology"/>
<dbReference type="PRINTS" id="PR01438">
    <property type="entry name" value="UNVRSLSTRESS"/>
</dbReference>
<dbReference type="CDD" id="cd00293">
    <property type="entry name" value="USP-like"/>
    <property type="match status" value="1"/>
</dbReference>
<evidence type="ECO:0000313" key="3">
    <source>
        <dbReference type="EMBL" id="MFC3616158.1"/>
    </source>
</evidence>
<evidence type="ECO:0000313" key="4">
    <source>
        <dbReference type="Proteomes" id="UP001595629"/>
    </source>
</evidence>
<keyword evidence="4" id="KW-1185">Reference proteome</keyword>
<accession>A0ABV7TLU7</accession>
<protein>
    <submittedName>
        <fullName evidence="3">Universal stress protein</fullName>
    </submittedName>
</protein>
<dbReference type="InterPro" id="IPR006015">
    <property type="entry name" value="Universal_stress_UspA"/>
</dbReference>